<evidence type="ECO:0000313" key="4">
    <source>
        <dbReference type="Proteomes" id="UP000616724"/>
    </source>
</evidence>
<feature type="compositionally biased region" description="Low complexity" evidence="1">
    <location>
        <begin position="47"/>
        <end position="56"/>
    </location>
</feature>
<feature type="transmembrane region" description="Helical" evidence="2">
    <location>
        <begin position="211"/>
        <end position="234"/>
    </location>
</feature>
<feature type="region of interest" description="Disordered" evidence="1">
    <location>
        <begin position="1"/>
        <end position="59"/>
    </location>
</feature>
<sequence length="257" mass="25523">MSHNFGTPPGGGAPGYGTPQSSQPYGGQQYGNQQHPAGPGAPGGPYGYAPPGYGAPQGPPPKIKPGIGWIVGAWLVAVLAVVVGVGGSIGSIFSTVTDAAPTTAVNPGEVMTVNLADPTAETTERPALYVSAAAGTAFECRFQEGTPQGELARPAVETVVAGTDGVTWEMGLRIDAKQGGEHKIVCDVADGATAKFGIGKEVAAESLVGSALLLIGVPAVGILLAIVVTIVVLVKRSGARKRAAAASAGAWGSPYGG</sequence>
<dbReference type="RefSeq" id="WP_203892121.1">
    <property type="nucleotide sequence ID" value="NZ_BOOH01000033.1"/>
</dbReference>
<evidence type="ECO:0000256" key="2">
    <source>
        <dbReference type="SAM" id="Phobius"/>
    </source>
</evidence>
<protein>
    <submittedName>
        <fullName evidence="3">Uncharacterized protein</fullName>
    </submittedName>
</protein>
<dbReference type="Proteomes" id="UP000616724">
    <property type="component" value="Unassembled WGS sequence"/>
</dbReference>
<keyword evidence="2" id="KW-1133">Transmembrane helix</keyword>
<name>A0A8J3W6G8_9ACTN</name>
<accession>A0A8J3W6G8</accession>
<feature type="compositionally biased region" description="Low complexity" evidence="1">
    <location>
        <begin position="16"/>
        <end position="38"/>
    </location>
</feature>
<keyword evidence="2" id="KW-0812">Transmembrane</keyword>
<proteinExistence type="predicted"/>
<dbReference type="AlphaFoldDB" id="A0A8J3W6G8"/>
<dbReference type="EMBL" id="BOOH01000033">
    <property type="protein sequence ID" value="GIH77553.1"/>
    <property type="molecule type" value="Genomic_DNA"/>
</dbReference>
<feature type="transmembrane region" description="Helical" evidence="2">
    <location>
        <begin position="67"/>
        <end position="93"/>
    </location>
</feature>
<evidence type="ECO:0000256" key="1">
    <source>
        <dbReference type="SAM" id="MobiDB-lite"/>
    </source>
</evidence>
<reference evidence="3 4" key="1">
    <citation type="submission" date="2021-01" db="EMBL/GenBank/DDBJ databases">
        <title>Whole genome shotgun sequence of Planobispora longispora NBRC 13918.</title>
        <authorList>
            <person name="Komaki H."/>
            <person name="Tamura T."/>
        </authorList>
    </citation>
    <scope>NUCLEOTIDE SEQUENCE [LARGE SCALE GENOMIC DNA]</scope>
    <source>
        <strain evidence="3 4">NBRC 13918</strain>
    </source>
</reference>
<comment type="caution">
    <text evidence="3">The sequence shown here is derived from an EMBL/GenBank/DDBJ whole genome shotgun (WGS) entry which is preliminary data.</text>
</comment>
<evidence type="ECO:0000313" key="3">
    <source>
        <dbReference type="EMBL" id="GIH77553.1"/>
    </source>
</evidence>
<organism evidence="3 4">
    <name type="scientific">Planobispora longispora</name>
    <dbReference type="NCBI Taxonomy" id="28887"/>
    <lineage>
        <taxon>Bacteria</taxon>
        <taxon>Bacillati</taxon>
        <taxon>Actinomycetota</taxon>
        <taxon>Actinomycetes</taxon>
        <taxon>Streptosporangiales</taxon>
        <taxon>Streptosporangiaceae</taxon>
        <taxon>Planobispora</taxon>
    </lineage>
</organism>
<keyword evidence="4" id="KW-1185">Reference proteome</keyword>
<gene>
    <name evidence="3" type="ORF">Plo01_39820</name>
</gene>
<keyword evidence="2" id="KW-0472">Membrane</keyword>